<protein>
    <submittedName>
        <fullName evidence="1">Uncharacterized protein</fullName>
    </submittedName>
</protein>
<evidence type="ECO:0000313" key="2">
    <source>
        <dbReference type="Proteomes" id="UP001154282"/>
    </source>
</evidence>
<proteinExistence type="predicted"/>
<dbReference type="AlphaFoldDB" id="A0AAV0HC25"/>
<keyword evidence="2" id="KW-1185">Reference proteome</keyword>
<name>A0AAV0HC25_9ROSI</name>
<evidence type="ECO:0000313" key="1">
    <source>
        <dbReference type="EMBL" id="CAI0382846.1"/>
    </source>
</evidence>
<dbReference type="EMBL" id="CAMGYJ010000002">
    <property type="protein sequence ID" value="CAI0382846.1"/>
    <property type="molecule type" value="Genomic_DNA"/>
</dbReference>
<sequence>MQLRWIRNTSKDYNPCERMGHCKIRGKVC</sequence>
<reference evidence="1" key="1">
    <citation type="submission" date="2022-08" db="EMBL/GenBank/DDBJ databases">
        <authorList>
            <person name="Gutierrez-Valencia J."/>
        </authorList>
    </citation>
    <scope>NUCLEOTIDE SEQUENCE</scope>
</reference>
<dbReference type="Proteomes" id="UP001154282">
    <property type="component" value="Unassembled WGS sequence"/>
</dbReference>
<gene>
    <name evidence="1" type="ORF">LITE_LOCUS3737</name>
</gene>
<comment type="caution">
    <text evidence="1">The sequence shown here is derived from an EMBL/GenBank/DDBJ whole genome shotgun (WGS) entry which is preliminary data.</text>
</comment>
<accession>A0AAV0HC25</accession>
<organism evidence="1 2">
    <name type="scientific">Linum tenue</name>
    <dbReference type="NCBI Taxonomy" id="586396"/>
    <lineage>
        <taxon>Eukaryota</taxon>
        <taxon>Viridiplantae</taxon>
        <taxon>Streptophyta</taxon>
        <taxon>Embryophyta</taxon>
        <taxon>Tracheophyta</taxon>
        <taxon>Spermatophyta</taxon>
        <taxon>Magnoliopsida</taxon>
        <taxon>eudicotyledons</taxon>
        <taxon>Gunneridae</taxon>
        <taxon>Pentapetalae</taxon>
        <taxon>rosids</taxon>
        <taxon>fabids</taxon>
        <taxon>Malpighiales</taxon>
        <taxon>Linaceae</taxon>
        <taxon>Linum</taxon>
    </lineage>
</organism>